<evidence type="ECO:0000313" key="2">
    <source>
        <dbReference type="Proteomes" id="UP001333110"/>
    </source>
</evidence>
<organism evidence="1 2">
    <name type="scientific">Mycteria americana</name>
    <name type="common">Wood stork</name>
    <dbReference type="NCBI Taxonomy" id="33587"/>
    <lineage>
        <taxon>Eukaryota</taxon>
        <taxon>Metazoa</taxon>
        <taxon>Chordata</taxon>
        <taxon>Craniata</taxon>
        <taxon>Vertebrata</taxon>
        <taxon>Euteleostomi</taxon>
        <taxon>Archelosauria</taxon>
        <taxon>Archosauria</taxon>
        <taxon>Dinosauria</taxon>
        <taxon>Saurischia</taxon>
        <taxon>Theropoda</taxon>
        <taxon>Coelurosauria</taxon>
        <taxon>Aves</taxon>
        <taxon>Neognathae</taxon>
        <taxon>Neoaves</taxon>
        <taxon>Aequornithes</taxon>
        <taxon>Ciconiiformes</taxon>
        <taxon>Ciconiidae</taxon>
        <taxon>Mycteria</taxon>
    </lineage>
</organism>
<reference evidence="1 2" key="1">
    <citation type="journal article" date="2023" name="J. Hered.">
        <title>Chromosome-level genome of the wood stork (Mycteria americana) provides insight into avian chromosome evolution.</title>
        <authorList>
            <person name="Flamio R. Jr."/>
            <person name="Ramstad K.M."/>
        </authorList>
    </citation>
    <scope>NUCLEOTIDE SEQUENCE [LARGE SCALE GENOMIC DNA]</scope>
    <source>
        <strain evidence="1">JAX WOST 10</strain>
    </source>
</reference>
<gene>
    <name evidence="1" type="ORF">QYF61_019660</name>
</gene>
<proteinExistence type="predicted"/>
<comment type="caution">
    <text evidence="1">The sequence shown here is derived from an EMBL/GenBank/DDBJ whole genome shotgun (WGS) entry which is preliminary data.</text>
</comment>
<sequence>MRPAQPKAAPDASPPLCPHGPLSYSTVQVAGVDGSCASQMFPAHVLLKAGGKQSPEENNLGMLVDEKLGCVQHPDNMTQQCVLAAQKANRILGCIKRSMTSS</sequence>
<keyword evidence="2" id="KW-1185">Reference proteome</keyword>
<dbReference type="AlphaFoldDB" id="A0AAN7S1F7"/>
<protein>
    <submittedName>
        <fullName evidence="1">Uncharacterized protein</fullName>
    </submittedName>
</protein>
<evidence type="ECO:0000313" key="1">
    <source>
        <dbReference type="EMBL" id="KAK4824810.1"/>
    </source>
</evidence>
<dbReference type="Proteomes" id="UP001333110">
    <property type="component" value="Unassembled WGS sequence"/>
</dbReference>
<name>A0AAN7S1F7_MYCAM</name>
<dbReference type="EMBL" id="JAUNZN010000003">
    <property type="protein sequence ID" value="KAK4824810.1"/>
    <property type="molecule type" value="Genomic_DNA"/>
</dbReference>
<accession>A0AAN7S1F7</accession>